<comment type="caution">
    <text evidence="1">The sequence shown here is derived from an EMBL/GenBank/DDBJ whole genome shotgun (WGS) entry which is preliminary data.</text>
</comment>
<dbReference type="RefSeq" id="WP_008953759.1">
    <property type="nucleotide sequence ID" value="NZ_ACIS01000004.1"/>
</dbReference>
<gene>
    <name evidence="1" type="ORF">FuraDRAFT_1739</name>
</gene>
<accession>B9Z326</accession>
<name>B9Z326_9NEIS</name>
<sequence>MGRIVDQVRDVVDGLAEFSAPALRQRLEGVSGRQIAHALGYLLQLGEIRVLRVTPARAGHGAFNVYAKAAAFRAVPRKVGRRAEADQATPSSTAAALALSQALHHLGRRVA</sequence>
<protein>
    <submittedName>
        <fullName evidence="1">Uncharacterized protein</fullName>
    </submittedName>
</protein>
<dbReference type="Proteomes" id="UP000003165">
    <property type="component" value="Unassembled WGS sequence"/>
</dbReference>
<dbReference type="AlphaFoldDB" id="B9Z326"/>
<proteinExistence type="predicted"/>
<organism evidence="1 2">
    <name type="scientific">Pseudogulbenkiania ferrooxidans 2002</name>
    <dbReference type="NCBI Taxonomy" id="279714"/>
    <lineage>
        <taxon>Bacteria</taxon>
        <taxon>Pseudomonadati</taxon>
        <taxon>Pseudomonadota</taxon>
        <taxon>Betaproteobacteria</taxon>
        <taxon>Neisseriales</taxon>
        <taxon>Chromobacteriaceae</taxon>
        <taxon>Pseudogulbenkiania</taxon>
    </lineage>
</organism>
<evidence type="ECO:0000313" key="1">
    <source>
        <dbReference type="EMBL" id="EEG08979.1"/>
    </source>
</evidence>
<keyword evidence="2" id="KW-1185">Reference proteome</keyword>
<reference evidence="1 2" key="1">
    <citation type="submission" date="2009-02" db="EMBL/GenBank/DDBJ databases">
        <title>Sequencing of the draft genome and assembly of Lutiella nitroferrum 2002.</title>
        <authorList>
            <consortium name="US DOE Joint Genome Institute (JGI-PGF)"/>
            <person name="Lucas S."/>
            <person name="Copeland A."/>
            <person name="Lapidus A."/>
            <person name="Glavina del Rio T."/>
            <person name="Tice H."/>
            <person name="Bruce D."/>
            <person name="Goodwin L."/>
            <person name="Pitluck S."/>
            <person name="Larimer F."/>
            <person name="Land M.L."/>
            <person name="Hauser L."/>
            <person name="Coates J.D."/>
        </authorList>
    </citation>
    <scope>NUCLEOTIDE SEQUENCE [LARGE SCALE GENOMIC DNA]</scope>
    <source>
        <strain evidence="1 2">2002</strain>
    </source>
</reference>
<evidence type="ECO:0000313" key="2">
    <source>
        <dbReference type="Proteomes" id="UP000003165"/>
    </source>
</evidence>
<dbReference type="EMBL" id="ACIS01000004">
    <property type="protein sequence ID" value="EEG08979.1"/>
    <property type="molecule type" value="Genomic_DNA"/>
</dbReference>